<name>A0ABN8MTB9_9CNID</name>
<accession>A0ABN8MTB9</accession>
<sequence length="58" mass="6768">MEKDALQQGITRETYDEFCDRVERTICSIFQGVIDKTIQSMNGRIADIIRNNGERPKY</sequence>
<gene>
    <name evidence="1" type="ORF">PLOB_00015949</name>
</gene>
<comment type="caution">
    <text evidence="1">The sequence shown here is derived from an EMBL/GenBank/DDBJ whole genome shotgun (WGS) entry which is preliminary data.</text>
</comment>
<evidence type="ECO:0000313" key="1">
    <source>
        <dbReference type="EMBL" id="CAH3033588.1"/>
    </source>
</evidence>
<proteinExistence type="predicted"/>
<protein>
    <submittedName>
        <fullName evidence="1">Uncharacterized protein</fullName>
    </submittedName>
</protein>
<keyword evidence="2" id="KW-1185">Reference proteome</keyword>
<reference evidence="1 2" key="1">
    <citation type="submission" date="2022-05" db="EMBL/GenBank/DDBJ databases">
        <authorList>
            <consortium name="Genoscope - CEA"/>
            <person name="William W."/>
        </authorList>
    </citation>
    <scope>NUCLEOTIDE SEQUENCE [LARGE SCALE GENOMIC DNA]</scope>
</reference>
<dbReference type="EMBL" id="CALNXK010000002">
    <property type="protein sequence ID" value="CAH3033588.1"/>
    <property type="molecule type" value="Genomic_DNA"/>
</dbReference>
<evidence type="ECO:0000313" key="2">
    <source>
        <dbReference type="Proteomes" id="UP001159405"/>
    </source>
</evidence>
<organism evidence="1 2">
    <name type="scientific">Porites lobata</name>
    <dbReference type="NCBI Taxonomy" id="104759"/>
    <lineage>
        <taxon>Eukaryota</taxon>
        <taxon>Metazoa</taxon>
        <taxon>Cnidaria</taxon>
        <taxon>Anthozoa</taxon>
        <taxon>Hexacorallia</taxon>
        <taxon>Scleractinia</taxon>
        <taxon>Fungiina</taxon>
        <taxon>Poritidae</taxon>
        <taxon>Porites</taxon>
    </lineage>
</organism>
<dbReference type="Proteomes" id="UP001159405">
    <property type="component" value="Unassembled WGS sequence"/>
</dbReference>